<keyword evidence="1" id="KW-0472">Membrane</keyword>
<keyword evidence="1" id="KW-0812">Transmembrane</keyword>
<feature type="transmembrane region" description="Helical" evidence="1">
    <location>
        <begin position="292"/>
        <end position="311"/>
    </location>
</feature>
<accession>A0A2V3HS78</accession>
<protein>
    <submittedName>
        <fullName evidence="2">Uncharacterized protein</fullName>
    </submittedName>
</protein>
<keyword evidence="1" id="KW-1133">Transmembrane helix</keyword>
<organism evidence="2 3">
    <name type="scientific">Candidatus Thalassarchaeum betae</name>
    <dbReference type="NCBI Taxonomy" id="2599289"/>
    <lineage>
        <taxon>Archaea</taxon>
        <taxon>Methanobacteriati</taxon>
        <taxon>Thermoplasmatota</taxon>
        <taxon>Candidatus Poseidoniia</taxon>
        <taxon>Candidatus Poseidoniales</taxon>
        <taxon>Candidatus Thalassarchaeaceae</taxon>
        <taxon>Candidatus Thalassarchaeum</taxon>
    </lineage>
</organism>
<dbReference type="EMBL" id="PSPG01000004">
    <property type="protein sequence ID" value="PXF21994.1"/>
    <property type="molecule type" value="Genomic_DNA"/>
</dbReference>
<evidence type="ECO:0000313" key="2">
    <source>
        <dbReference type="EMBL" id="PXF21994.1"/>
    </source>
</evidence>
<gene>
    <name evidence="2" type="ORF">CXX69_02495</name>
</gene>
<sequence length="369" mass="39547">MRPSNGYETPASDRGTGDMMRSIVDKAAICLVLLGLLALPVMAMSGGPPVENNNGDPTVKYGCTCHNNGAPSDRSVVMITGIPVMYGLDETYQYTITVADSLTLSGGSGNTKAGFLLSSEGMGVFTWANDQDIREVDDALDDISQSGIDSDGIWFLNWTAPAEDVGGVNFWLAGNSVDGSGVPDENDYWNLLSFTVSPPGSIVSGDDAATLETRTISVGDYDTLFLIEESDAQKEADRQAALSLRIFEQGNLLYWTSLVALIVGAVVQKEILDRRYDDGPEFLANELAYPQAIRRGLLCIAAFAIGVRWMASDVSIAFPPATIVEEGTRTSDITGFAIGCAFFISVWAAYGVYRTVLAARAEPQVKDIL</sequence>
<comment type="caution">
    <text evidence="2">The sequence shown here is derived from an EMBL/GenBank/DDBJ whole genome shotgun (WGS) entry which is preliminary data.</text>
</comment>
<proteinExistence type="predicted"/>
<name>A0A2V3HS78_9ARCH</name>
<evidence type="ECO:0000313" key="3">
    <source>
        <dbReference type="Proteomes" id="UP000248161"/>
    </source>
</evidence>
<reference evidence="2 3" key="1">
    <citation type="journal article" date="2015" name="Nat. Commun.">
        <title>Genomic and transcriptomic evidence for scavenging of diverse organic compounds by widespread deep-sea archaea.</title>
        <authorList>
            <person name="Li M."/>
            <person name="Baker B.J."/>
            <person name="Anantharaman K."/>
            <person name="Jain S."/>
            <person name="Breier J.A."/>
            <person name="Dick G.J."/>
        </authorList>
    </citation>
    <scope>NUCLEOTIDE SEQUENCE [LARGE SCALE GENOMIC DNA]</scope>
    <source>
        <strain evidence="2">Cayman_51_deep</strain>
    </source>
</reference>
<dbReference type="NCBIfam" id="NF041895">
    <property type="entry name" value="choice_anch_V"/>
    <property type="match status" value="1"/>
</dbReference>
<dbReference type="AlphaFoldDB" id="A0A2V3HS78"/>
<feature type="transmembrane region" description="Helical" evidence="1">
    <location>
        <begin position="252"/>
        <end position="272"/>
    </location>
</feature>
<feature type="transmembrane region" description="Helical" evidence="1">
    <location>
        <begin position="333"/>
        <end position="353"/>
    </location>
</feature>
<dbReference type="Proteomes" id="UP000248161">
    <property type="component" value="Unassembled WGS sequence"/>
</dbReference>
<evidence type="ECO:0000256" key="1">
    <source>
        <dbReference type="SAM" id="Phobius"/>
    </source>
</evidence>